<organism evidence="2 3">
    <name type="scientific">Musca domestica</name>
    <name type="common">House fly</name>
    <dbReference type="NCBI Taxonomy" id="7370"/>
    <lineage>
        <taxon>Eukaryota</taxon>
        <taxon>Metazoa</taxon>
        <taxon>Ecdysozoa</taxon>
        <taxon>Arthropoda</taxon>
        <taxon>Hexapoda</taxon>
        <taxon>Insecta</taxon>
        <taxon>Pterygota</taxon>
        <taxon>Neoptera</taxon>
        <taxon>Endopterygota</taxon>
        <taxon>Diptera</taxon>
        <taxon>Brachycera</taxon>
        <taxon>Muscomorpha</taxon>
        <taxon>Muscoidea</taxon>
        <taxon>Muscidae</taxon>
        <taxon>Musca</taxon>
    </lineage>
</organism>
<accession>A0A9J7DA68</accession>
<feature type="region of interest" description="Disordered" evidence="1">
    <location>
        <begin position="465"/>
        <end position="489"/>
    </location>
</feature>
<dbReference type="OrthoDB" id="76173at2759"/>
<feature type="region of interest" description="Disordered" evidence="1">
    <location>
        <begin position="310"/>
        <end position="342"/>
    </location>
</feature>
<dbReference type="KEGG" id="mde:101896606"/>
<feature type="region of interest" description="Disordered" evidence="1">
    <location>
        <begin position="1"/>
        <end position="25"/>
    </location>
</feature>
<evidence type="ECO:0000313" key="2">
    <source>
        <dbReference type="Proteomes" id="UP001652621"/>
    </source>
</evidence>
<gene>
    <name evidence="3" type="primary">LOC101896606</name>
</gene>
<proteinExistence type="predicted"/>
<dbReference type="RefSeq" id="XP_011295383.2">
    <property type="nucleotide sequence ID" value="XM_011297081.3"/>
</dbReference>
<name>A0A9J7DA68_MUSDO</name>
<dbReference type="GeneID" id="101896606"/>
<dbReference type="AlphaFoldDB" id="A0A9J7DA68"/>
<feature type="compositionally biased region" description="Polar residues" evidence="1">
    <location>
        <begin position="466"/>
        <end position="489"/>
    </location>
</feature>
<dbReference type="Proteomes" id="UP001652621">
    <property type="component" value="Unplaced"/>
</dbReference>
<feature type="compositionally biased region" description="Polar residues" evidence="1">
    <location>
        <begin position="83"/>
        <end position="99"/>
    </location>
</feature>
<feature type="region of interest" description="Disordered" evidence="1">
    <location>
        <begin position="82"/>
        <end position="101"/>
    </location>
</feature>
<evidence type="ECO:0000313" key="3">
    <source>
        <dbReference type="RefSeq" id="XP_011295383.2"/>
    </source>
</evidence>
<evidence type="ECO:0000256" key="1">
    <source>
        <dbReference type="SAM" id="MobiDB-lite"/>
    </source>
</evidence>
<feature type="compositionally biased region" description="Polar residues" evidence="1">
    <location>
        <begin position="324"/>
        <end position="342"/>
    </location>
</feature>
<reference evidence="3" key="1">
    <citation type="submission" date="2025-08" db="UniProtKB">
        <authorList>
            <consortium name="RefSeq"/>
        </authorList>
    </citation>
    <scope>IDENTIFICATION</scope>
    <source>
        <strain evidence="3">Aabys</strain>
        <tissue evidence="3">Whole body</tissue>
    </source>
</reference>
<feature type="compositionally biased region" description="Polar residues" evidence="1">
    <location>
        <begin position="521"/>
        <end position="532"/>
    </location>
</feature>
<protein>
    <submittedName>
        <fullName evidence="3">Uncharacterized protein LOC101896606</fullName>
    </submittedName>
</protein>
<feature type="region of interest" description="Disordered" evidence="1">
    <location>
        <begin position="506"/>
        <end position="533"/>
    </location>
</feature>
<dbReference type="CTD" id="35878"/>
<dbReference type="VEuPathDB" id="VectorBase:MDOMA2_004839"/>
<sequence length="545" mass="60353">MFQPETEDMLPRMAPKPSGSTMGANEPLVRPQVPEVSILFGQQTNNMQAQAPIMQQTQQTTSYAAWKKQMLPRVTFPPPVSVGQETTSNHGGTVNNNLIQGGLNGPINSVYPLRSIANPTIPPTSTNGYIVNSAIPFPSTSTTNENPNMFIVGSGMAGTNPTSYRKSTESCGIYQTTTQQQPVYRKSLDMPQVPQAYSSSRDVLTICAGTQTDGLSSSPPLQQGVPSNVATKQDVEDLKQIVQELRHEQHCLIQLMETFIRSQANKTPNTERKDVAIQVNTEIKEGSPITNGHTPLPPVATNRIVQQLKQSPNILQTPKGKPVAQSTTYRPNSPQSNRLQEYQQPEVTPAIATPNTQPVTNYVEWNNNQQLAAILPKPTTDKSLMMNELALKYLPNEKLVELLKELNMNCPTPKPLPDAPAPSTPLRNIDNFERSPSDISNASYKYLKKYRLLPEDNIEDGENQIARENNSPVMNQQTYSPAVRSPVQQRQNPVYMTPKACSPYQQQIGGNRLPQSPLARNETTPATRNNNMLDLENIKHQPKFL</sequence>
<keyword evidence="2" id="KW-1185">Reference proteome</keyword>